<dbReference type="InterPro" id="IPR051374">
    <property type="entry name" value="Ataxin-10/CTR86_families"/>
</dbReference>
<dbReference type="PANTHER" id="PTHR13255:SF0">
    <property type="entry name" value="ATAXIN-10"/>
    <property type="match status" value="1"/>
</dbReference>
<proteinExistence type="predicted"/>
<keyword evidence="2" id="KW-1185">Reference proteome</keyword>
<protein>
    <submittedName>
        <fullName evidence="1">Uncharacterized protein</fullName>
    </submittedName>
</protein>
<evidence type="ECO:0000313" key="2">
    <source>
        <dbReference type="Proteomes" id="UP001054252"/>
    </source>
</evidence>
<name>A0AAV5JHF7_9ROSI</name>
<reference evidence="1 2" key="1">
    <citation type="journal article" date="2021" name="Commun. Biol.">
        <title>The genome of Shorea leprosula (Dipterocarpaceae) highlights the ecological relevance of drought in aseasonal tropical rainforests.</title>
        <authorList>
            <person name="Ng K.K.S."/>
            <person name="Kobayashi M.J."/>
            <person name="Fawcett J.A."/>
            <person name="Hatakeyama M."/>
            <person name="Paape T."/>
            <person name="Ng C.H."/>
            <person name="Ang C.C."/>
            <person name="Tnah L.H."/>
            <person name="Lee C.T."/>
            <person name="Nishiyama T."/>
            <person name="Sese J."/>
            <person name="O'Brien M.J."/>
            <person name="Copetti D."/>
            <person name="Mohd Noor M.I."/>
            <person name="Ong R.C."/>
            <person name="Putra M."/>
            <person name="Sireger I.Z."/>
            <person name="Indrioko S."/>
            <person name="Kosugi Y."/>
            <person name="Izuno A."/>
            <person name="Isagi Y."/>
            <person name="Lee S.L."/>
            <person name="Shimizu K.K."/>
        </authorList>
    </citation>
    <scope>NUCLEOTIDE SEQUENCE [LARGE SCALE GENOMIC DNA]</scope>
    <source>
        <strain evidence="1">214</strain>
    </source>
</reference>
<gene>
    <name evidence="1" type="ORF">SLEP1_g24069</name>
</gene>
<dbReference type="AlphaFoldDB" id="A0AAV5JHF7"/>
<accession>A0AAV5JHF7</accession>
<dbReference type="EMBL" id="BPVZ01000037">
    <property type="protein sequence ID" value="GKV12987.1"/>
    <property type="molecule type" value="Genomic_DNA"/>
</dbReference>
<dbReference type="GO" id="GO:0005829">
    <property type="term" value="C:cytosol"/>
    <property type="evidence" value="ECO:0007669"/>
    <property type="project" value="TreeGrafter"/>
</dbReference>
<sequence>MNALESLIEVSRTSVGREDLASRKIILTILMLAESSHNPSTRVQSKETIDPLCMVIYACCDGNPEFVAKLCSDPSFLILVEILHIVFIVDFQEDWFKLLLSRMMC</sequence>
<comment type="caution">
    <text evidence="1">The sequence shown here is derived from an EMBL/GenBank/DDBJ whole genome shotgun (WGS) entry which is preliminary data.</text>
</comment>
<dbReference type="Proteomes" id="UP001054252">
    <property type="component" value="Unassembled WGS sequence"/>
</dbReference>
<dbReference type="PANTHER" id="PTHR13255">
    <property type="entry name" value="ATAXIN-10"/>
    <property type="match status" value="1"/>
</dbReference>
<organism evidence="1 2">
    <name type="scientific">Rubroshorea leprosula</name>
    <dbReference type="NCBI Taxonomy" id="152421"/>
    <lineage>
        <taxon>Eukaryota</taxon>
        <taxon>Viridiplantae</taxon>
        <taxon>Streptophyta</taxon>
        <taxon>Embryophyta</taxon>
        <taxon>Tracheophyta</taxon>
        <taxon>Spermatophyta</taxon>
        <taxon>Magnoliopsida</taxon>
        <taxon>eudicotyledons</taxon>
        <taxon>Gunneridae</taxon>
        <taxon>Pentapetalae</taxon>
        <taxon>rosids</taxon>
        <taxon>malvids</taxon>
        <taxon>Malvales</taxon>
        <taxon>Dipterocarpaceae</taxon>
        <taxon>Rubroshorea</taxon>
    </lineage>
</organism>
<evidence type="ECO:0000313" key="1">
    <source>
        <dbReference type="EMBL" id="GKV12987.1"/>
    </source>
</evidence>